<dbReference type="RefSeq" id="WP_158762649.1">
    <property type="nucleotide sequence ID" value="NZ_CP046912.1"/>
</dbReference>
<protein>
    <submittedName>
        <fullName evidence="2">Uncharacterized protein</fullName>
    </submittedName>
</protein>
<organism evidence="2 3">
    <name type="scientific">Paraburkholderia acidiphila</name>
    <dbReference type="NCBI Taxonomy" id="2571747"/>
    <lineage>
        <taxon>Bacteria</taxon>
        <taxon>Pseudomonadati</taxon>
        <taxon>Pseudomonadota</taxon>
        <taxon>Betaproteobacteria</taxon>
        <taxon>Burkholderiales</taxon>
        <taxon>Burkholderiaceae</taxon>
        <taxon>Paraburkholderia</taxon>
    </lineage>
</organism>
<feature type="compositionally biased region" description="Low complexity" evidence="1">
    <location>
        <begin position="182"/>
        <end position="198"/>
    </location>
</feature>
<evidence type="ECO:0000313" key="3">
    <source>
        <dbReference type="Proteomes" id="UP000434209"/>
    </source>
</evidence>
<dbReference type="Proteomes" id="UP000434209">
    <property type="component" value="Chromosome 4"/>
</dbReference>
<feature type="region of interest" description="Disordered" evidence="1">
    <location>
        <begin position="149"/>
        <end position="201"/>
    </location>
</feature>
<dbReference type="EMBL" id="CP046912">
    <property type="protein sequence ID" value="QGZ59467.1"/>
    <property type="molecule type" value="Genomic_DNA"/>
</dbReference>
<reference evidence="2 3" key="1">
    <citation type="submission" date="2019-12" db="EMBL/GenBank/DDBJ databases">
        <title>Paraburkholderia acidiphila 7Q-K02 sp. nov and Paraburkholderia acidisoli DHF22 sp. nov., two strains isolated from forest soil.</title>
        <authorList>
            <person name="Gao Z."/>
            <person name="Qiu L."/>
        </authorList>
    </citation>
    <scope>NUCLEOTIDE SEQUENCE [LARGE SCALE GENOMIC DNA]</scope>
    <source>
        <strain evidence="2 3">7Q-K02</strain>
    </source>
</reference>
<feature type="region of interest" description="Disordered" evidence="1">
    <location>
        <begin position="214"/>
        <end position="243"/>
    </location>
</feature>
<evidence type="ECO:0000256" key="1">
    <source>
        <dbReference type="SAM" id="MobiDB-lite"/>
    </source>
</evidence>
<feature type="region of interest" description="Disordered" evidence="1">
    <location>
        <begin position="34"/>
        <end position="61"/>
    </location>
</feature>
<feature type="region of interest" description="Disordered" evidence="1">
    <location>
        <begin position="68"/>
        <end position="87"/>
    </location>
</feature>
<gene>
    <name evidence="2" type="ORF">FAZ97_31220</name>
</gene>
<keyword evidence="3" id="KW-1185">Reference proteome</keyword>
<evidence type="ECO:0000313" key="2">
    <source>
        <dbReference type="EMBL" id="QGZ59467.1"/>
    </source>
</evidence>
<accession>A0A7Z2JBX1</accession>
<sequence length="243" mass="24824">MKGYLQRLAASVARPAPALHPLVGSLFGATPPGAFAGDGARDEGETTAAASAPSPVAPMQRFAPLRSGPVAELPFDGSPNESLLAPAPARADLGDEPAPVVPPTAFVRPDSALADTQGPRGAPAQSVEPTVLLAAPETPEPARLVPAWQSHEPQPAPARMSELRTAPVAAPPAKPPHEPLRRAAPAAGALHRSSAAAPPEIQIHIGRVEVVATAPAPVRPAGPPARRATSLDDYLKRHNGGSR</sequence>
<feature type="compositionally biased region" description="Low complexity" evidence="1">
    <location>
        <begin position="48"/>
        <end position="58"/>
    </location>
</feature>
<name>A0A7Z2JBX1_9BURK</name>
<dbReference type="AlphaFoldDB" id="A0A7Z2JBX1"/>
<proteinExistence type="predicted"/>
<dbReference type="KEGG" id="pacp:FAZ97_31220"/>